<dbReference type="RefSeq" id="WP_007094931.1">
    <property type="nucleotide sequence ID" value="NZ_CP142125.1"/>
</dbReference>
<sequence>MKKRQLATLRLQKEVISKLKQLEINGGKLDMKTIKSDGNYCTQECSGGCSGAGSCNP</sequence>
<proteinExistence type="predicted"/>
<evidence type="ECO:0000313" key="2">
    <source>
        <dbReference type="Proteomes" id="UP000002945"/>
    </source>
</evidence>
<name>A9DIJ7_9FLAO</name>
<organism evidence="1 2">
    <name type="scientific">Kordia algicida OT-1</name>
    <dbReference type="NCBI Taxonomy" id="391587"/>
    <lineage>
        <taxon>Bacteria</taxon>
        <taxon>Pseudomonadati</taxon>
        <taxon>Bacteroidota</taxon>
        <taxon>Flavobacteriia</taxon>
        <taxon>Flavobacteriales</taxon>
        <taxon>Flavobacteriaceae</taxon>
        <taxon>Kordia</taxon>
    </lineage>
</organism>
<dbReference type="HOGENOM" id="CLU_2990805_0_0_10"/>
<accession>A9DIJ7</accession>
<reference evidence="1 2" key="1">
    <citation type="journal article" date="2011" name="J. Bacteriol.">
        <title>Genome sequence of the algicidal bacterium Kordia algicida OT-1.</title>
        <authorList>
            <person name="Lee H.S."/>
            <person name="Kang S.G."/>
            <person name="Kwon K.K."/>
            <person name="Lee J.H."/>
            <person name="Kim S.J."/>
        </authorList>
    </citation>
    <scope>NUCLEOTIDE SEQUENCE [LARGE SCALE GENOMIC DNA]</scope>
    <source>
        <strain evidence="1 2">OT-1</strain>
    </source>
</reference>
<dbReference type="Proteomes" id="UP000002945">
    <property type="component" value="Unassembled WGS sequence"/>
</dbReference>
<comment type="caution">
    <text evidence="1">The sequence shown here is derived from an EMBL/GenBank/DDBJ whole genome shotgun (WGS) entry which is preliminary data.</text>
</comment>
<dbReference type="EMBL" id="ABIB01000001">
    <property type="protein sequence ID" value="EDP97917.1"/>
    <property type="molecule type" value="Genomic_DNA"/>
</dbReference>
<dbReference type="AlphaFoldDB" id="A9DIJ7"/>
<keyword evidence="2" id="KW-1185">Reference proteome</keyword>
<protein>
    <submittedName>
        <fullName evidence="1">Uncharacterized protein</fullName>
    </submittedName>
</protein>
<gene>
    <name evidence="1" type="ORF">KAOT1_11907</name>
</gene>
<evidence type="ECO:0000313" key="1">
    <source>
        <dbReference type="EMBL" id="EDP97917.1"/>
    </source>
</evidence>